<dbReference type="InterPro" id="IPR011990">
    <property type="entry name" value="TPR-like_helical_dom_sf"/>
</dbReference>
<evidence type="ECO:0000256" key="2">
    <source>
        <dbReference type="ARBA" id="ARBA00006275"/>
    </source>
</evidence>
<dbReference type="CDD" id="cd08977">
    <property type="entry name" value="SusD"/>
    <property type="match status" value="1"/>
</dbReference>
<dbReference type="OrthoDB" id="9792139at2"/>
<evidence type="ECO:0000259" key="7">
    <source>
        <dbReference type="Pfam" id="PF07980"/>
    </source>
</evidence>
<dbReference type="EMBL" id="SRMB01000004">
    <property type="protein sequence ID" value="TGE23341.1"/>
    <property type="molecule type" value="Genomic_DNA"/>
</dbReference>
<feature type="domain" description="SusD-like N-terminal" evidence="8">
    <location>
        <begin position="25"/>
        <end position="221"/>
    </location>
</feature>
<dbReference type="Pfam" id="PF07980">
    <property type="entry name" value="SusD_RagB"/>
    <property type="match status" value="1"/>
</dbReference>
<dbReference type="InterPro" id="IPR012944">
    <property type="entry name" value="SusD_RagB_dom"/>
</dbReference>
<feature type="chain" id="PRO_5021385228" evidence="6">
    <location>
        <begin position="20"/>
        <end position="453"/>
    </location>
</feature>
<feature type="signal peptide" evidence="6">
    <location>
        <begin position="1"/>
        <end position="19"/>
    </location>
</feature>
<dbReference type="PROSITE" id="PS51257">
    <property type="entry name" value="PROKAR_LIPOPROTEIN"/>
    <property type="match status" value="1"/>
</dbReference>
<keyword evidence="4" id="KW-0472">Membrane</keyword>
<evidence type="ECO:0000256" key="6">
    <source>
        <dbReference type="SAM" id="SignalP"/>
    </source>
</evidence>
<feature type="domain" description="RagB/SusD" evidence="7">
    <location>
        <begin position="334"/>
        <end position="422"/>
    </location>
</feature>
<comment type="subcellular location">
    <subcellularLocation>
        <location evidence="1">Cell outer membrane</location>
    </subcellularLocation>
</comment>
<protein>
    <submittedName>
        <fullName evidence="9">RagB/SusD family nutrient uptake outer membrane protein</fullName>
    </submittedName>
</protein>
<dbReference type="Proteomes" id="UP000298471">
    <property type="component" value="Unassembled WGS sequence"/>
</dbReference>
<evidence type="ECO:0000256" key="1">
    <source>
        <dbReference type="ARBA" id="ARBA00004442"/>
    </source>
</evidence>
<dbReference type="AlphaFoldDB" id="A0A4Z0Q2L8"/>
<evidence type="ECO:0000259" key="8">
    <source>
        <dbReference type="Pfam" id="PF14322"/>
    </source>
</evidence>
<proteinExistence type="inferred from homology"/>
<reference evidence="9 10" key="1">
    <citation type="submission" date="2019-04" db="EMBL/GenBank/DDBJ databases">
        <authorList>
            <person name="Feng G."/>
            <person name="Zhang J."/>
            <person name="Zhu H."/>
        </authorList>
    </citation>
    <scope>NUCLEOTIDE SEQUENCE [LARGE SCALE GENOMIC DNA]</scope>
    <source>
        <strain evidence="9 10">9PBR-1</strain>
    </source>
</reference>
<keyword evidence="5" id="KW-0998">Cell outer membrane</keyword>
<name>A0A4Z0Q2L8_9BACT</name>
<comment type="similarity">
    <text evidence="2">Belongs to the SusD family.</text>
</comment>
<dbReference type="SUPFAM" id="SSF48452">
    <property type="entry name" value="TPR-like"/>
    <property type="match status" value="1"/>
</dbReference>
<evidence type="ECO:0000256" key="4">
    <source>
        <dbReference type="ARBA" id="ARBA00023136"/>
    </source>
</evidence>
<evidence type="ECO:0000256" key="3">
    <source>
        <dbReference type="ARBA" id="ARBA00022729"/>
    </source>
</evidence>
<dbReference type="InterPro" id="IPR033985">
    <property type="entry name" value="SusD-like_N"/>
</dbReference>
<dbReference type="Gene3D" id="1.25.40.390">
    <property type="match status" value="1"/>
</dbReference>
<sequence>MLFRNKITALALLGFLSFAGTSCQDFLEEEPQNALVTDQVFTDLAGANAAIIGTYGTFTSANYYGLRYPVMADLSADNLAHIGTFPSFAEIKNRNIQPSNVEVSNMWAILYQGVNRANNVIEYVPAISSIPEATRNSLVAEARFLRAYFYFDLVRYWGDVPLVLTATKQADASLNVTRTPVAEVYDQIQKDLVAAEAGLPETNLGRATKSAAIALQARLALYRGQWQAASDLSDRIIASKRFTLVPNYRDVFDTENSTEAIFEVNFENTNQSQFAFFFFPTTRGGRNEVSPTGGGSTLPTAYEAGDRRKDASISNGTFLAGGQTIPAGVGIKYTKPGTGEDNYRAIRYAEVLLTSAEAKAQLSKLPQAIIDLNLVRTRAGLAGTTAVTKEELLLAIERERRVELAMEGHRWFDLARTGRAQAVLSVTDARRLLFPIPFRETVNNPNLKQNPGY</sequence>
<dbReference type="RefSeq" id="WP_135396954.1">
    <property type="nucleotide sequence ID" value="NZ_SRMB01000004.1"/>
</dbReference>
<accession>A0A4Z0Q2L8</accession>
<dbReference type="GO" id="GO:0009279">
    <property type="term" value="C:cell outer membrane"/>
    <property type="evidence" value="ECO:0007669"/>
    <property type="project" value="UniProtKB-SubCell"/>
</dbReference>
<keyword evidence="10" id="KW-1185">Reference proteome</keyword>
<evidence type="ECO:0000313" key="9">
    <source>
        <dbReference type="EMBL" id="TGE23341.1"/>
    </source>
</evidence>
<evidence type="ECO:0000313" key="10">
    <source>
        <dbReference type="Proteomes" id="UP000298471"/>
    </source>
</evidence>
<comment type="caution">
    <text evidence="9">The sequence shown here is derived from an EMBL/GenBank/DDBJ whole genome shotgun (WGS) entry which is preliminary data.</text>
</comment>
<gene>
    <name evidence="9" type="ORF">E5K02_19290</name>
</gene>
<organism evidence="9 10">
    <name type="scientific">Hymenobacter metallicola</name>
    <dbReference type="NCBI Taxonomy" id="2563114"/>
    <lineage>
        <taxon>Bacteria</taxon>
        <taxon>Pseudomonadati</taxon>
        <taxon>Bacteroidota</taxon>
        <taxon>Cytophagia</taxon>
        <taxon>Cytophagales</taxon>
        <taxon>Hymenobacteraceae</taxon>
        <taxon>Hymenobacter</taxon>
    </lineage>
</organism>
<evidence type="ECO:0000256" key="5">
    <source>
        <dbReference type="ARBA" id="ARBA00023237"/>
    </source>
</evidence>
<dbReference type="Pfam" id="PF14322">
    <property type="entry name" value="SusD-like_3"/>
    <property type="match status" value="1"/>
</dbReference>
<keyword evidence="3 6" id="KW-0732">Signal</keyword>